<feature type="region of interest" description="Disordered" evidence="1">
    <location>
        <begin position="233"/>
        <end position="277"/>
    </location>
</feature>
<dbReference type="Pfam" id="PF14223">
    <property type="entry name" value="Retrotran_gag_2"/>
    <property type="match status" value="1"/>
</dbReference>
<proteinExistence type="predicted"/>
<feature type="compositionally biased region" description="Low complexity" evidence="1">
    <location>
        <begin position="370"/>
        <end position="382"/>
    </location>
</feature>
<evidence type="ECO:0000313" key="2">
    <source>
        <dbReference type="EMBL" id="KAG6784446.1"/>
    </source>
</evidence>
<dbReference type="PANTHER" id="PTHR47481:SF34">
    <property type="entry name" value="CCHC-TYPE DOMAIN-CONTAINING PROTEIN"/>
    <property type="match status" value="1"/>
</dbReference>
<feature type="region of interest" description="Disordered" evidence="1">
    <location>
        <begin position="317"/>
        <end position="390"/>
    </location>
</feature>
<organism evidence="2 3">
    <name type="scientific">Populus tomentosa</name>
    <name type="common">Chinese white poplar</name>
    <dbReference type="NCBI Taxonomy" id="118781"/>
    <lineage>
        <taxon>Eukaryota</taxon>
        <taxon>Viridiplantae</taxon>
        <taxon>Streptophyta</taxon>
        <taxon>Embryophyta</taxon>
        <taxon>Tracheophyta</taxon>
        <taxon>Spermatophyta</taxon>
        <taxon>Magnoliopsida</taxon>
        <taxon>eudicotyledons</taxon>
        <taxon>Gunneridae</taxon>
        <taxon>Pentapetalae</taxon>
        <taxon>rosids</taxon>
        <taxon>fabids</taxon>
        <taxon>Malpighiales</taxon>
        <taxon>Salicaceae</taxon>
        <taxon>Saliceae</taxon>
        <taxon>Populus</taxon>
    </lineage>
</organism>
<dbReference type="Proteomes" id="UP000886885">
    <property type="component" value="Chromosome 2D"/>
</dbReference>
<evidence type="ECO:0000313" key="3">
    <source>
        <dbReference type="Proteomes" id="UP000886885"/>
    </source>
</evidence>
<dbReference type="PANTHER" id="PTHR47481">
    <property type="match status" value="1"/>
</dbReference>
<protein>
    <recommendedName>
        <fullName evidence="4">Retrotransposon Copia-like N-terminal domain-containing protein</fullName>
    </recommendedName>
</protein>
<dbReference type="OrthoDB" id="903879at2759"/>
<comment type="caution">
    <text evidence="2">The sequence shown here is derived from an EMBL/GenBank/DDBJ whole genome shotgun (WGS) entry which is preliminary data.</text>
</comment>
<feature type="compositionally biased region" description="Polar residues" evidence="1">
    <location>
        <begin position="247"/>
        <end position="260"/>
    </location>
</feature>
<evidence type="ECO:0008006" key="4">
    <source>
        <dbReference type="Google" id="ProtNLM"/>
    </source>
</evidence>
<dbReference type="AlphaFoldDB" id="A0A8X8D216"/>
<evidence type="ECO:0000256" key="1">
    <source>
        <dbReference type="SAM" id="MobiDB-lite"/>
    </source>
</evidence>
<keyword evidence="3" id="KW-1185">Reference proteome</keyword>
<accession>A0A8X8D216</accession>
<dbReference type="EMBL" id="JAAWWB010000004">
    <property type="protein sequence ID" value="KAG6784446.1"/>
    <property type="molecule type" value="Genomic_DNA"/>
</dbReference>
<reference evidence="2" key="1">
    <citation type="journal article" date="2020" name="bioRxiv">
        <title>Hybrid origin of Populus tomentosa Carr. identified through genome sequencing and phylogenomic analysis.</title>
        <authorList>
            <person name="An X."/>
            <person name="Gao K."/>
            <person name="Chen Z."/>
            <person name="Li J."/>
            <person name="Yang X."/>
            <person name="Yang X."/>
            <person name="Zhou J."/>
            <person name="Guo T."/>
            <person name="Zhao T."/>
            <person name="Huang S."/>
            <person name="Miao D."/>
            <person name="Khan W.U."/>
            <person name="Rao P."/>
            <person name="Ye M."/>
            <person name="Lei B."/>
            <person name="Liao W."/>
            <person name="Wang J."/>
            <person name="Ji L."/>
            <person name="Li Y."/>
            <person name="Guo B."/>
            <person name="Mustafa N.S."/>
            <person name="Li S."/>
            <person name="Yun Q."/>
            <person name="Keller S.R."/>
            <person name="Mao J."/>
            <person name="Zhang R."/>
            <person name="Strauss S.H."/>
        </authorList>
    </citation>
    <scope>NUCLEOTIDE SEQUENCE</scope>
    <source>
        <strain evidence="2">GM15</strain>
        <tissue evidence="2">Leaf</tissue>
    </source>
</reference>
<gene>
    <name evidence="2" type="ORF">POTOM_010140</name>
</gene>
<sequence length="390" mass="42774">MATHTTSTPPTLAIPLTTTISIKLDGSNNYLAWKMQFLNLLRGHDMIGFIDGSEACPPRNLSTSSLNPAYDVWQKKDVCLLGWILASISERLVSTIYGLNTSKQVWTTLQNLFSSQSRSRISHLKRQLQMLTQGGKTCSAYLDSAKTLVDQLAAAGKPVDDQDLINFLLIGLHSSYTPFVTSFNFASRDTEFTFEDFQTELLGFENLLEITQSAATSDTSHFAFASRKPRLPASLKKTKPFNPRPPQNNRSPTSPIQNSPKVLEMFNPPAHQNSPASKSLIIPTSVISSSLLSLPSFTDIQSPPPISASASSRPVLHISPISDIPPPSNPETSPSYIAPIPPEPSPSYIAPIPATHTEQPVVPTIQTREQQQNDMQPDMQQQYLGGYAVQ</sequence>
<name>A0A8X8D216_POPTO</name>